<organism evidence="10 11">
    <name type="scientific">Marivirga salinarum</name>
    <dbReference type="NCBI Taxonomy" id="3059078"/>
    <lineage>
        <taxon>Bacteria</taxon>
        <taxon>Pseudomonadati</taxon>
        <taxon>Bacteroidota</taxon>
        <taxon>Cytophagia</taxon>
        <taxon>Cytophagales</taxon>
        <taxon>Marivirgaceae</taxon>
        <taxon>Marivirga</taxon>
    </lineage>
</organism>
<feature type="binding site" evidence="7 8">
    <location>
        <position position="15"/>
    </location>
    <ligand>
        <name>S-adenosyl-L-methionine</name>
        <dbReference type="ChEBI" id="CHEBI:59789"/>
    </ligand>
</feature>
<dbReference type="PANTHER" id="PTHR11727">
    <property type="entry name" value="DIMETHYLADENOSINE TRANSFERASE"/>
    <property type="match status" value="1"/>
</dbReference>
<evidence type="ECO:0000256" key="1">
    <source>
        <dbReference type="ARBA" id="ARBA00022490"/>
    </source>
</evidence>
<dbReference type="InterPro" id="IPR020598">
    <property type="entry name" value="rRNA_Ade_methylase_Trfase_N"/>
</dbReference>
<feature type="binding site" evidence="8">
    <location>
        <position position="63"/>
    </location>
    <ligand>
        <name>S-adenosyl-L-methionine</name>
        <dbReference type="ChEBI" id="CHEBI:59789"/>
    </ligand>
</feature>
<gene>
    <name evidence="7 10" type="primary">rsmA</name>
    <name evidence="7" type="synonym">ksgA</name>
    <name evidence="10" type="ORF">QYS49_12105</name>
</gene>
<reference evidence="10 11" key="1">
    <citation type="submission" date="2023-08" db="EMBL/GenBank/DDBJ databases">
        <title>Comparative genomics and taxonomic characterization of three novel marine species of genus Marivirga.</title>
        <authorList>
            <person name="Muhammad N."/>
            <person name="Kim S.-G."/>
        </authorList>
    </citation>
    <scope>NUCLEOTIDE SEQUENCE [LARGE SCALE GENOMIC DNA]</scope>
    <source>
        <strain evidence="10 11">BDSF4-3</strain>
    </source>
</reference>
<keyword evidence="5 7" id="KW-0949">S-adenosyl-L-methionine</keyword>
<dbReference type="GO" id="GO:0003723">
    <property type="term" value="F:RNA binding"/>
    <property type="evidence" value="ECO:0007669"/>
    <property type="project" value="UniProtKB-UniRule"/>
</dbReference>
<name>A0AA49GB77_9BACT</name>
<dbReference type="RefSeq" id="WP_308349346.1">
    <property type="nucleotide sequence ID" value="NZ_CP129971.1"/>
</dbReference>
<dbReference type="Pfam" id="PF00398">
    <property type="entry name" value="RrnaAD"/>
    <property type="match status" value="1"/>
</dbReference>
<feature type="binding site" evidence="7 8">
    <location>
        <position position="13"/>
    </location>
    <ligand>
        <name>S-adenosyl-L-methionine</name>
        <dbReference type="ChEBI" id="CHEBI:59789"/>
    </ligand>
</feature>
<evidence type="ECO:0000313" key="10">
    <source>
        <dbReference type="EMBL" id="WKK77761.1"/>
    </source>
</evidence>
<dbReference type="GO" id="GO:0052908">
    <property type="term" value="F:16S rRNA (adenine(1518)-N(6)/adenine(1519)-N(6))-dimethyltransferase activity"/>
    <property type="evidence" value="ECO:0007669"/>
    <property type="project" value="UniProtKB-EC"/>
</dbReference>
<feature type="binding site" evidence="7 8">
    <location>
        <position position="106"/>
    </location>
    <ligand>
        <name>S-adenosyl-L-methionine</name>
        <dbReference type="ChEBI" id="CHEBI:59789"/>
    </ligand>
</feature>
<feature type="binding site" evidence="7 8">
    <location>
        <position position="87"/>
    </location>
    <ligand>
        <name>S-adenosyl-L-methionine</name>
        <dbReference type="ChEBI" id="CHEBI:59789"/>
    </ligand>
</feature>
<dbReference type="Gene3D" id="1.10.8.100">
    <property type="entry name" value="Ribosomal RNA adenine dimethylase-like, domain 2"/>
    <property type="match status" value="1"/>
</dbReference>
<dbReference type="EC" id="2.1.1.182" evidence="7"/>
<evidence type="ECO:0000259" key="9">
    <source>
        <dbReference type="SMART" id="SM00650"/>
    </source>
</evidence>
<feature type="domain" description="Ribosomal RNA adenine methylase transferase N-terminal" evidence="9">
    <location>
        <begin position="20"/>
        <end position="191"/>
    </location>
</feature>
<dbReference type="PROSITE" id="PS51689">
    <property type="entry name" value="SAM_RNA_A_N6_MT"/>
    <property type="match status" value="1"/>
</dbReference>
<evidence type="ECO:0000256" key="5">
    <source>
        <dbReference type="ARBA" id="ARBA00022691"/>
    </source>
</evidence>
<dbReference type="SUPFAM" id="SSF53335">
    <property type="entry name" value="S-adenosyl-L-methionine-dependent methyltransferases"/>
    <property type="match status" value="1"/>
</dbReference>
<accession>A0AA49GB77</accession>
<comment type="function">
    <text evidence="7">Specifically dimethylates two adjacent adenosines (A1518 and A1519) in the loop of a conserved hairpin near the 3'-end of 16S rRNA in the 30S particle. May play a critical role in biogenesis of 30S subunits.</text>
</comment>
<evidence type="ECO:0000256" key="6">
    <source>
        <dbReference type="ARBA" id="ARBA00022884"/>
    </source>
</evidence>
<dbReference type="GO" id="GO:0005829">
    <property type="term" value="C:cytosol"/>
    <property type="evidence" value="ECO:0007669"/>
    <property type="project" value="TreeGrafter"/>
</dbReference>
<keyword evidence="1 7" id="KW-0963">Cytoplasm</keyword>
<dbReference type="PANTHER" id="PTHR11727:SF7">
    <property type="entry name" value="DIMETHYLADENOSINE TRANSFERASE-RELATED"/>
    <property type="match status" value="1"/>
</dbReference>
<dbReference type="InterPro" id="IPR001737">
    <property type="entry name" value="KsgA/Erm"/>
</dbReference>
<dbReference type="Proteomes" id="UP001230496">
    <property type="component" value="Chromosome"/>
</dbReference>
<keyword evidence="3 7" id="KW-0489">Methyltransferase</keyword>
<dbReference type="AlphaFoldDB" id="A0AA49GB77"/>
<dbReference type="NCBIfam" id="TIGR00755">
    <property type="entry name" value="ksgA"/>
    <property type="match status" value="1"/>
</dbReference>
<evidence type="ECO:0000256" key="3">
    <source>
        <dbReference type="ARBA" id="ARBA00022603"/>
    </source>
</evidence>
<dbReference type="Gene3D" id="3.40.50.150">
    <property type="entry name" value="Vaccinia Virus protein VP39"/>
    <property type="match status" value="1"/>
</dbReference>
<dbReference type="HAMAP" id="MF_00607">
    <property type="entry name" value="16SrRNA_methyltr_A"/>
    <property type="match status" value="1"/>
</dbReference>
<dbReference type="SMART" id="SM00650">
    <property type="entry name" value="rADc"/>
    <property type="match status" value="1"/>
</dbReference>
<dbReference type="InterPro" id="IPR029063">
    <property type="entry name" value="SAM-dependent_MTases_sf"/>
</dbReference>
<proteinExistence type="inferred from homology"/>
<comment type="catalytic activity">
    <reaction evidence="7">
        <text>adenosine(1518)/adenosine(1519) in 16S rRNA + 4 S-adenosyl-L-methionine = N(6)-dimethyladenosine(1518)/N(6)-dimethyladenosine(1519) in 16S rRNA + 4 S-adenosyl-L-homocysteine + 4 H(+)</text>
        <dbReference type="Rhea" id="RHEA:19609"/>
        <dbReference type="Rhea" id="RHEA-COMP:10232"/>
        <dbReference type="Rhea" id="RHEA-COMP:10233"/>
        <dbReference type="ChEBI" id="CHEBI:15378"/>
        <dbReference type="ChEBI" id="CHEBI:57856"/>
        <dbReference type="ChEBI" id="CHEBI:59789"/>
        <dbReference type="ChEBI" id="CHEBI:74411"/>
        <dbReference type="ChEBI" id="CHEBI:74493"/>
        <dbReference type="EC" id="2.1.1.182"/>
    </reaction>
</comment>
<evidence type="ECO:0000313" key="11">
    <source>
        <dbReference type="Proteomes" id="UP001230496"/>
    </source>
</evidence>
<comment type="similarity">
    <text evidence="7">Belongs to the class I-like SAM-binding methyltransferase superfamily. rRNA adenine N(6)-methyltransferase family. RsmA subfamily.</text>
</comment>
<comment type="caution">
    <text evidence="7">Lacks conserved residue(s) required for the propagation of feature annotation.</text>
</comment>
<dbReference type="KEGG" id="msaa:QYS49_12105"/>
<evidence type="ECO:0000256" key="4">
    <source>
        <dbReference type="ARBA" id="ARBA00022679"/>
    </source>
</evidence>
<keyword evidence="4 7" id="KW-0808">Transferase</keyword>
<dbReference type="InterPro" id="IPR023165">
    <property type="entry name" value="rRNA_Ade_diMease-like_C"/>
</dbReference>
<keyword evidence="2 7" id="KW-0698">rRNA processing</keyword>
<dbReference type="FunFam" id="1.10.8.100:FF:000001">
    <property type="entry name" value="Ribosomal RNA small subunit methyltransferase A"/>
    <property type="match status" value="1"/>
</dbReference>
<evidence type="ECO:0000256" key="7">
    <source>
        <dbReference type="HAMAP-Rule" id="MF_00607"/>
    </source>
</evidence>
<evidence type="ECO:0000256" key="2">
    <source>
        <dbReference type="ARBA" id="ARBA00022552"/>
    </source>
</evidence>
<protein>
    <recommendedName>
        <fullName evidence="7">Ribosomal RNA small subunit methyltransferase A</fullName>
        <ecNumber evidence="7">2.1.1.182</ecNumber>
    </recommendedName>
    <alternativeName>
        <fullName evidence="7">16S rRNA (adenine(1518)-N(6)/adenine(1519)-N(6))-dimethyltransferase</fullName>
    </alternativeName>
    <alternativeName>
        <fullName evidence="7">16S rRNA dimethyladenosine transferase</fullName>
    </alternativeName>
    <alternativeName>
        <fullName evidence="7">16S rRNA dimethylase</fullName>
    </alternativeName>
    <alternativeName>
        <fullName evidence="7">S-adenosylmethionine-6-N', N'-adenosyl(rRNA) dimethyltransferase</fullName>
    </alternativeName>
</protein>
<dbReference type="EMBL" id="CP129971">
    <property type="protein sequence ID" value="WKK77761.1"/>
    <property type="molecule type" value="Genomic_DNA"/>
</dbReference>
<evidence type="ECO:0000256" key="8">
    <source>
        <dbReference type="PROSITE-ProRule" id="PRU01026"/>
    </source>
</evidence>
<comment type="subcellular location">
    <subcellularLocation>
        <location evidence="7">Cytoplasm</location>
    </subcellularLocation>
</comment>
<dbReference type="InterPro" id="IPR011530">
    <property type="entry name" value="rRNA_adenine_dimethylase"/>
</dbReference>
<keyword evidence="6 7" id="KW-0694">RNA-binding</keyword>
<keyword evidence="11" id="KW-1185">Reference proteome</keyword>
<sequence length="261" mass="30142">MKGVRAKKHLGQHFLKDQNIAQKIVESLTGHKNYQHLLEIGPGTGVLSNFLIDRAEYELLFMDVDQESVDYLQNLYPDYKDKIIKEDFLRIDLGHYYKEPFGIIGNFPYNISSQIFFKVLEYRDQIPEVVGMIQKEVAERIAAKEGNKTYGILSVLLQAFYDVEYLFSVPPNVFNPPPKVTSAVLRLKRNETQTLSCDEKLFFRVVKQGFNNRRKTLRNALKSFDLSDEIKSLDLLNKRAEQLTVNDFVELTNHIASNGET</sequence>
<feature type="binding site" evidence="7 8">
    <location>
        <position position="41"/>
    </location>
    <ligand>
        <name>S-adenosyl-L-methionine</name>
        <dbReference type="ChEBI" id="CHEBI:59789"/>
    </ligand>
</feature>